<protein>
    <recommendedName>
        <fullName evidence="3">SET domain-containing protein</fullName>
    </recommendedName>
</protein>
<accession>A0AAE0UCA5</accession>
<dbReference type="EMBL" id="JAUTDP010000006">
    <property type="protein sequence ID" value="KAK3398901.1"/>
    <property type="molecule type" value="Genomic_DNA"/>
</dbReference>
<gene>
    <name evidence="1" type="ORF">B0T20DRAFT_353888</name>
</gene>
<organism evidence="1 2">
    <name type="scientific">Sordaria brevicollis</name>
    <dbReference type="NCBI Taxonomy" id="83679"/>
    <lineage>
        <taxon>Eukaryota</taxon>
        <taxon>Fungi</taxon>
        <taxon>Dikarya</taxon>
        <taxon>Ascomycota</taxon>
        <taxon>Pezizomycotina</taxon>
        <taxon>Sordariomycetes</taxon>
        <taxon>Sordariomycetidae</taxon>
        <taxon>Sordariales</taxon>
        <taxon>Sordariaceae</taxon>
        <taxon>Sordaria</taxon>
    </lineage>
</organism>
<dbReference type="AlphaFoldDB" id="A0AAE0UCA5"/>
<dbReference type="Proteomes" id="UP001281003">
    <property type="component" value="Unassembled WGS sequence"/>
</dbReference>
<reference evidence="1" key="1">
    <citation type="journal article" date="2023" name="Mol. Phylogenet. Evol.">
        <title>Genome-scale phylogeny and comparative genomics of the fungal order Sordariales.</title>
        <authorList>
            <person name="Hensen N."/>
            <person name="Bonometti L."/>
            <person name="Westerberg I."/>
            <person name="Brannstrom I.O."/>
            <person name="Guillou S."/>
            <person name="Cros-Aarteil S."/>
            <person name="Calhoun S."/>
            <person name="Haridas S."/>
            <person name="Kuo A."/>
            <person name="Mondo S."/>
            <person name="Pangilinan J."/>
            <person name="Riley R."/>
            <person name="LaButti K."/>
            <person name="Andreopoulos B."/>
            <person name="Lipzen A."/>
            <person name="Chen C."/>
            <person name="Yan M."/>
            <person name="Daum C."/>
            <person name="Ng V."/>
            <person name="Clum A."/>
            <person name="Steindorff A."/>
            <person name="Ohm R.A."/>
            <person name="Martin F."/>
            <person name="Silar P."/>
            <person name="Natvig D.O."/>
            <person name="Lalanne C."/>
            <person name="Gautier V."/>
            <person name="Ament-Velasquez S.L."/>
            <person name="Kruys A."/>
            <person name="Hutchinson M.I."/>
            <person name="Powell A.J."/>
            <person name="Barry K."/>
            <person name="Miller A.N."/>
            <person name="Grigoriev I.V."/>
            <person name="Debuchy R."/>
            <person name="Gladieux P."/>
            <person name="Hiltunen Thoren M."/>
            <person name="Johannesson H."/>
        </authorList>
    </citation>
    <scope>NUCLEOTIDE SEQUENCE</scope>
    <source>
        <strain evidence="1">FGSC 1904</strain>
    </source>
</reference>
<reference evidence="1" key="2">
    <citation type="submission" date="2023-07" db="EMBL/GenBank/DDBJ databases">
        <authorList>
            <consortium name="Lawrence Berkeley National Laboratory"/>
            <person name="Haridas S."/>
            <person name="Hensen N."/>
            <person name="Bonometti L."/>
            <person name="Westerberg I."/>
            <person name="Brannstrom I.O."/>
            <person name="Guillou S."/>
            <person name="Cros-Aarteil S."/>
            <person name="Calhoun S."/>
            <person name="Kuo A."/>
            <person name="Mondo S."/>
            <person name="Pangilinan J."/>
            <person name="Riley R."/>
            <person name="LaButti K."/>
            <person name="Andreopoulos B."/>
            <person name="Lipzen A."/>
            <person name="Chen C."/>
            <person name="Yanf M."/>
            <person name="Daum C."/>
            <person name="Ng V."/>
            <person name="Clum A."/>
            <person name="Steindorff A."/>
            <person name="Ohm R."/>
            <person name="Martin F."/>
            <person name="Silar P."/>
            <person name="Natvig D."/>
            <person name="Lalanne C."/>
            <person name="Gautier V."/>
            <person name="Ament-velasquez S.L."/>
            <person name="Kruys A."/>
            <person name="Hutchinson M.I."/>
            <person name="Powell A.J."/>
            <person name="Barry K."/>
            <person name="Miller A.N."/>
            <person name="Grigoriev I.V."/>
            <person name="Debuchy R."/>
            <person name="Gladieux P."/>
            <person name="Thoren M.H."/>
            <person name="Johannesson H."/>
        </authorList>
    </citation>
    <scope>NUCLEOTIDE SEQUENCE</scope>
    <source>
        <strain evidence="1">FGSC 1904</strain>
    </source>
</reference>
<proteinExistence type="predicted"/>
<sequence length="311" mass="34098">MYCLFTANSTHNGHGTSFIVRPNTVSHLLGLGSLEDQPAPSRWLPGTPSARVQSNSNLHQVTDPAYRIDSIKGQGVTAVRPIKQGAIIMVDYPALLISEGFLQGTGLEGKGHLRRRMVKRGMGQLPESTRQQVMGLRRGPGQYEVDAILGVNLKGLGGVGGSTLVLLEDQGTMDDEDGLMGLFPQVASHSRRVRMQELYNTMLHANSEGFYGDAIKILKDWLDFAQEEGLTPLMGEYHGILAELHLLLAEKGSTDGKTVDREAVLREALRNARMAVDAWARLGSVDTGKTEEARVLLEKIFQLKERKRKGS</sequence>
<keyword evidence="2" id="KW-1185">Reference proteome</keyword>
<comment type="caution">
    <text evidence="1">The sequence shown here is derived from an EMBL/GenBank/DDBJ whole genome shotgun (WGS) entry which is preliminary data.</text>
</comment>
<name>A0AAE0UCA5_SORBR</name>
<evidence type="ECO:0000313" key="2">
    <source>
        <dbReference type="Proteomes" id="UP001281003"/>
    </source>
</evidence>
<evidence type="ECO:0008006" key="3">
    <source>
        <dbReference type="Google" id="ProtNLM"/>
    </source>
</evidence>
<evidence type="ECO:0000313" key="1">
    <source>
        <dbReference type="EMBL" id="KAK3398901.1"/>
    </source>
</evidence>